<keyword evidence="2" id="KW-0067">ATP-binding</keyword>
<name>A0A443RUN0_9ACAR</name>
<feature type="non-terminal residue" evidence="2">
    <location>
        <position position="255"/>
    </location>
</feature>
<dbReference type="InterPro" id="IPR045028">
    <property type="entry name" value="DinG/Rad3-like"/>
</dbReference>
<dbReference type="VEuPathDB" id="VectorBase:LDEU013291"/>
<evidence type="ECO:0000313" key="3">
    <source>
        <dbReference type="Proteomes" id="UP000288716"/>
    </source>
</evidence>
<keyword evidence="2" id="KW-0547">Nucleotide-binding</keyword>
<dbReference type="OrthoDB" id="19182at2759"/>
<reference evidence="2 3" key="1">
    <citation type="journal article" date="2018" name="Gigascience">
        <title>Genomes of trombidid mites reveal novel predicted allergens and laterally-transferred genes associated with secondary metabolism.</title>
        <authorList>
            <person name="Dong X."/>
            <person name="Chaisiri K."/>
            <person name="Xia D."/>
            <person name="Armstrong S.D."/>
            <person name="Fang Y."/>
            <person name="Donnelly M.J."/>
            <person name="Kadowaki T."/>
            <person name="McGarry J.W."/>
            <person name="Darby A.C."/>
            <person name="Makepeace B.L."/>
        </authorList>
    </citation>
    <scope>NUCLEOTIDE SEQUENCE [LARGE SCALE GENOMIC DNA]</scope>
    <source>
        <strain evidence="2">UoL-UT</strain>
    </source>
</reference>
<feature type="domain" description="Rtel1 helicase ARCH" evidence="1">
    <location>
        <begin position="25"/>
        <end position="192"/>
    </location>
</feature>
<dbReference type="Proteomes" id="UP000288716">
    <property type="component" value="Unassembled WGS sequence"/>
</dbReference>
<dbReference type="PANTHER" id="PTHR11472">
    <property type="entry name" value="DNA REPAIR DEAD HELICASE RAD3/XP-D SUBFAMILY MEMBER"/>
    <property type="match status" value="1"/>
</dbReference>
<dbReference type="AlphaFoldDB" id="A0A443RUN0"/>
<dbReference type="GO" id="GO:0003678">
    <property type="term" value="F:DNA helicase activity"/>
    <property type="evidence" value="ECO:0007669"/>
    <property type="project" value="TreeGrafter"/>
</dbReference>
<organism evidence="2 3">
    <name type="scientific">Leptotrombidium deliense</name>
    <dbReference type="NCBI Taxonomy" id="299467"/>
    <lineage>
        <taxon>Eukaryota</taxon>
        <taxon>Metazoa</taxon>
        <taxon>Ecdysozoa</taxon>
        <taxon>Arthropoda</taxon>
        <taxon>Chelicerata</taxon>
        <taxon>Arachnida</taxon>
        <taxon>Acari</taxon>
        <taxon>Acariformes</taxon>
        <taxon>Trombidiformes</taxon>
        <taxon>Prostigmata</taxon>
        <taxon>Anystina</taxon>
        <taxon>Parasitengona</taxon>
        <taxon>Trombiculoidea</taxon>
        <taxon>Trombiculidae</taxon>
        <taxon>Leptotrombidium</taxon>
    </lineage>
</organism>
<accession>A0A443RUN0</accession>
<dbReference type="STRING" id="299467.A0A443RUN0"/>
<keyword evidence="2" id="KW-0378">Hydrolase</keyword>
<dbReference type="EMBL" id="NCKV01034960">
    <property type="protein sequence ID" value="RWS18749.1"/>
    <property type="molecule type" value="Genomic_DNA"/>
</dbReference>
<evidence type="ECO:0000259" key="1">
    <source>
        <dbReference type="Pfam" id="PF23109"/>
    </source>
</evidence>
<dbReference type="Pfam" id="PF23109">
    <property type="entry name" value="ARCH_RTEL1"/>
    <property type="match status" value="1"/>
</dbReference>
<keyword evidence="3" id="KW-1185">Reference proteome</keyword>
<proteinExistence type="predicted"/>
<evidence type="ECO:0000313" key="2">
    <source>
        <dbReference type="EMBL" id="RWS18749.1"/>
    </source>
</evidence>
<keyword evidence="2" id="KW-0347">Helicase</keyword>
<dbReference type="InterPro" id="IPR057498">
    <property type="entry name" value="Rtel1_ARCH"/>
</dbReference>
<protein>
    <submittedName>
        <fullName evidence="2">Regulator of telomere elongation helicase 1-like isoform X1</fullName>
    </submittedName>
</protein>
<gene>
    <name evidence="2" type="ORF">B4U80_05799</name>
</gene>
<sequence length="255" mass="28769">MKTSSHPQLRDVTSLDEKPDVKAVDESLKKTLTTIQLCGVTELKKILYDIKQELDTLIFSVTDEKVFLQENTLYEILAKSNFDYSLLGVIDNVITYLVERLDVTLTTTIISIAINALLKLEHFLRTVYPDDVVYTDGDDGNDILNLDFLKNFKVFAVKYENTKSSNTKCSKKWVNKSDKRQSWTLNVICLTPKVAMQSLMNCGIRSCIITSGTLAPLNSFEAELGVPFKVTLQNSHIIDSSNLKVFTIVRGKDNE</sequence>
<dbReference type="PANTHER" id="PTHR11472:SF34">
    <property type="entry name" value="REGULATOR OF TELOMERE ELONGATION HELICASE 1"/>
    <property type="match status" value="1"/>
</dbReference>
<comment type="caution">
    <text evidence="2">The sequence shown here is derived from an EMBL/GenBank/DDBJ whole genome shotgun (WGS) entry which is preliminary data.</text>
</comment>